<dbReference type="EMBL" id="FM954972">
    <property type="protein sequence ID" value="CAV19446.1"/>
    <property type="molecule type" value="Genomic_DNA"/>
</dbReference>
<evidence type="ECO:0000256" key="2">
    <source>
        <dbReference type="ARBA" id="ARBA00011738"/>
    </source>
</evidence>
<evidence type="ECO:0000256" key="10">
    <source>
        <dbReference type="ARBA" id="ARBA00023163"/>
    </source>
</evidence>
<evidence type="ECO:0000256" key="8">
    <source>
        <dbReference type="ARBA" id="ARBA00023125"/>
    </source>
</evidence>
<keyword evidence="7" id="KW-0805">Transcription regulation</keyword>
<dbReference type="eggNOG" id="COG0789">
    <property type="taxonomic scope" value="Bacteria"/>
</dbReference>
<evidence type="ECO:0000256" key="9">
    <source>
        <dbReference type="ARBA" id="ARBA00023159"/>
    </source>
</evidence>
<dbReference type="SUPFAM" id="SSF46955">
    <property type="entry name" value="Putative DNA-binding domain"/>
    <property type="match status" value="1"/>
</dbReference>
<comment type="subcellular location">
    <subcellularLocation>
        <location evidence="1">Cytoplasm</location>
    </subcellularLocation>
</comment>
<keyword evidence="8" id="KW-0238">DNA-binding</keyword>
<reference evidence="14 15" key="1">
    <citation type="submission" date="2009-02" db="EMBL/GenBank/DDBJ databases">
        <title>Vibrio splendidus str. LGP32 complete genome.</title>
        <authorList>
            <person name="Mazel D."/>
            <person name="Le Roux F."/>
        </authorList>
    </citation>
    <scope>NUCLEOTIDE SEQUENCE [LARGE SCALE GENOMIC DNA]</scope>
    <source>
        <strain evidence="14 15">LGP32</strain>
    </source>
</reference>
<dbReference type="InterPro" id="IPR011789">
    <property type="entry name" value="CueR"/>
</dbReference>
<protein>
    <recommendedName>
        <fullName evidence="3">HTH-type transcriptional regulator CueR</fullName>
    </recommendedName>
    <alternativeName>
        <fullName evidence="12">Copper efflux regulator</fullName>
    </alternativeName>
    <alternativeName>
        <fullName evidence="11">Copper export regulator</fullName>
    </alternativeName>
</protein>
<name>B7VIK0_VIBA3</name>
<dbReference type="PANTHER" id="PTHR30204">
    <property type="entry name" value="REDOX-CYCLING DRUG-SENSING TRANSCRIPTIONAL ACTIVATOR SOXR"/>
    <property type="match status" value="1"/>
</dbReference>
<dbReference type="Gene3D" id="1.10.1660.10">
    <property type="match status" value="1"/>
</dbReference>
<dbReference type="InterPro" id="IPR015358">
    <property type="entry name" value="Tscrpt_reg_MerR_DNA-bd"/>
</dbReference>
<dbReference type="GO" id="GO:0003700">
    <property type="term" value="F:DNA-binding transcription factor activity"/>
    <property type="evidence" value="ECO:0007669"/>
    <property type="project" value="InterPro"/>
</dbReference>
<evidence type="ECO:0000256" key="3">
    <source>
        <dbReference type="ARBA" id="ARBA00017250"/>
    </source>
</evidence>
<evidence type="ECO:0000313" key="14">
    <source>
        <dbReference type="EMBL" id="CAV19446.1"/>
    </source>
</evidence>
<dbReference type="GO" id="GO:0005507">
    <property type="term" value="F:copper ion binding"/>
    <property type="evidence" value="ECO:0007669"/>
    <property type="project" value="InterPro"/>
</dbReference>
<dbReference type="CDD" id="cd01108">
    <property type="entry name" value="HTH_CueR"/>
    <property type="match status" value="1"/>
</dbReference>
<keyword evidence="9" id="KW-0010">Activator</keyword>
<dbReference type="HOGENOM" id="CLU_060077_2_0_6"/>
<keyword evidence="6" id="KW-0186">Copper</keyword>
<dbReference type="KEGG" id="vsp:VS_2283"/>
<evidence type="ECO:0000256" key="4">
    <source>
        <dbReference type="ARBA" id="ARBA00022490"/>
    </source>
</evidence>
<evidence type="ECO:0000256" key="1">
    <source>
        <dbReference type="ARBA" id="ARBA00004496"/>
    </source>
</evidence>
<dbReference type="SMART" id="SM00422">
    <property type="entry name" value="HTH_MERR"/>
    <property type="match status" value="1"/>
</dbReference>
<dbReference type="NCBIfam" id="TIGR02044">
    <property type="entry name" value="CueR"/>
    <property type="match status" value="1"/>
</dbReference>
<organism evidence="14 15">
    <name type="scientific">Vibrio atlanticus (strain LGP32)</name>
    <name type="common">Vibrio splendidus (strain Mel32)</name>
    <dbReference type="NCBI Taxonomy" id="575788"/>
    <lineage>
        <taxon>Bacteria</taxon>
        <taxon>Pseudomonadati</taxon>
        <taxon>Pseudomonadota</taxon>
        <taxon>Gammaproteobacteria</taxon>
        <taxon>Vibrionales</taxon>
        <taxon>Vibrionaceae</taxon>
        <taxon>Vibrio</taxon>
    </lineage>
</organism>
<dbReference type="GO" id="GO:0045893">
    <property type="term" value="P:positive regulation of DNA-templated transcription"/>
    <property type="evidence" value="ECO:0007669"/>
    <property type="project" value="InterPro"/>
</dbReference>
<dbReference type="Pfam" id="PF00376">
    <property type="entry name" value="MerR"/>
    <property type="match status" value="1"/>
</dbReference>
<dbReference type="AlphaFoldDB" id="B7VIK0"/>
<evidence type="ECO:0000256" key="5">
    <source>
        <dbReference type="ARBA" id="ARBA00022723"/>
    </source>
</evidence>
<dbReference type="InterPro" id="IPR000551">
    <property type="entry name" value="MerR-type_HTH_dom"/>
</dbReference>
<keyword evidence="4" id="KW-0963">Cytoplasm</keyword>
<feature type="domain" description="HTH merR-type" evidence="13">
    <location>
        <begin position="7"/>
        <end position="73"/>
    </location>
</feature>
<comment type="subunit">
    <text evidence="2">Homodimer.</text>
</comment>
<dbReference type="InterPro" id="IPR009061">
    <property type="entry name" value="DNA-bd_dom_put_sf"/>
</dbReference>
<dbReference type="PANTHER" id="PTHR30204:SF16">
    <property type="entry name" value="HTH-TYPE TRANSCRIPTIONAL REGULATOR CUER"/>
    <property type="match status" value="1"/>
</dbReference>
<keyword evidence="5" id="KW-0479">Metal-binding</keyword>
<sequence>MSNIMNISEVASLTQLSPKSIRLYEDKGVISAPLRSENGYRSYGEKQIKELGIVAKARSAGFSLDECRALVELADNPCRESADVKAKALSKLEEVNKKIEDLLIIQKTLKEWVEQCPGDSNSHCPIIDSLVEKKP</sequence>
<dbReference type="PROSITE" id="PS50937">
    <property type="entry name" value="HTH_MERR_2"/>
    <property type="match status" value="1"/>
</dbReference>
<dbReference type="GO" id="GO:0005737">
    <property type="term" value="C:cytoplasm"/>
    <property type="evidence" value="ECO:0007669"/>
    <property type="project" value="UniProtKB-SubCell"/>
</dbReference>
<evidence type="ECO:0000256" key="6">
    <source>
        <dbReference type="ARBA" id="ARBA00023008"/>
    </source>
</evidence>
<evidence type="ECO:0000259" key="13">
    <source>
        <dbReference type="PROSITE" id="PS50937"/>
    </source>
</evidence>
<evidence type="ECO:0000256" key="12">
    <source>
        <dbReference type="ARBA" id="ARBA00032335"/>
    </source>
</evidence>
<dbReference type="Proteomes" id="UP000009100">
    <property type="component" value="Chromosome 1"/>
</dbReference>
<dbReference type="GO" id="GO:0003677">
    <property type="term" value="F:DNA binding"/>
    <property type="evidence" value="ECO:0007669"/>
    <property type="project" value="UniProtKB-KW"/>
</dbReference>
<proteinExistence type="predicted"/>
<dbReference type="PROSITE" id="PS00552">
    <property type="entry name" value="HTH_MERR_1"/>
    <property type="match status" value="1"/>
</dbReference>
<evidence type="ECO:0000256" key="7">
    <source>
        <dbReference type="ARBA" id="ARBA00023015"/>
    </source>
</evidence>
<gene>
    <name evidence="14" type="ordered locus">VS_2283</name>
</gene>
<keyword evidence="10" id="KW-0804">Transcription</keyword>
<evidence type="ECO:0000313" key="15">
    <source>
        <dbReference type="Proteomes" id="UP000009100"/>
    </source>
</evidence>
<dbReference type="Pfam" id="PF09278">
    <property type="entry name" value="MerR-DNA-bind"/>
    <property type="match status" value="1"/>
</dbReference>
<evidence type="ECO:0000256" key="11">
    <source>
        <dbReference type="ARBA" id="ARBA00031472"/>
    </source>
</evidence>
<accession>B7VIK0</accession>
<dbReference type="InterPro" id="IPR047057">
    <property type="entry name" value="MerR_fam"/>
</dbReference>
<dbReference type="STRING" id="575788.VS_2283"/>